<dbReference type="PANTHER" id="PTHR46630">
    <property type="entry name" value="TETRATRICOPEPTIDE REPEAT PROTEIN 29"/>
    <property type="match status" value="1"/>
</dbReference>
<dbReference type="InterPro" id="IPR051476">
    <property type="entry name" value="Bac_ResReg_Asp_Phosphatase"/>
</dbReference>
<evidence type="ECO:0000256" key="3">
    <source>
        <dbReference type="ARBA" id="ARBA00022737"/>
    </source>
</evidence>
<keyword evidence="9" id="KW-1185">Reference proteome</keyword>
<evidence type="ECO:0000256" key="1">
    <source>
        <dbReference type="ARBA" id="ARBA00004496"/>
    </source>
</evidence>
<protein>
    <submittedName>
        <fullName evidence="8">Tetratricopeptide repeat protein</fullName>
    </submittedName>
</protein>
<feature type="transmembrane region" description="Helical" evidence="7">
    <location>
        <begin position="318"/>
        <end position="339"/>
    </location>
</feature>
<sequence length="512" mass="59388">MKDQVLYQALMGKVYTELFDGLTPTAEKHFESSIKKANKLKDPALLIWTQLCYAECLYNYREMTKALPVYLNAIRHIENISPGEMIFPASSFKRIGYYMGTIGDNAEAIIYLRRALQHTIGNTSEFAEILDNIGQYYFASNDYKNAEKYFVQASVTAKIIKDDIRYAKTLGNIGRIRETQGNFKEAVQLLEKDIAISEKLGTDQNTMFAYTVLAKVFLKDQQWKKAESAADKAEAIAQTKPYYQNNELEIIKLKLDIYSKQNRTGEELAARRKMKVLEDSLKLTDGALPLIHANLMAQKAKYQLQMQKVDEDLQKESLIAKTAVVIAVLVAFLLTFNFFHSKRIERKRQQIYDAKIKERELEKNRYEEKLLQAQKTLHAQIEYLKTKNYHIKQLTAEIEEIKNSASSHIEEESGRLHEILDSHLMTEENWQMFRREFQKEYPDFYQTLKTEFPEITNANLRIILLQKMGFSSSEISALLGITQDAVKKSRQRLKRKLGDKYDQLFSIVFSES</sequence>
<name>A0ABT3JJW8_9FLAO</name>
<dbReference type="Gene3D" id="1.25.40.10">
    <property type="entry name" value="Tetratricopeptide repeat domain"/>
    <property type="match status" value="1"/>
</dbReference>
<feature type="coiled-coil region" evidence="6">
    <location>
        <begin position="344"/>
        <end position="411"/>
    </location>
</feature>
<dbReference type="InterPro" id="IPR019734">
    <property type="entry name" value="TPR_rpt"/>
</dbReference>
<reference evidence="8 9" key="1">
    <citation type="submission" date="2022-10" db="EMBL/GenBank/DDBJ databases">
        <title>Kaistella sp. BT-6-1-3.</title>
        <authorList>
            <person name="Ai J."/>
            <person name="Deng Z."/>
        </authorList>
    </citation>
    <scope>NUCLEOTIDE SEQUENCE [LARGE SCALE GENOMIC DNA]</scope>
    <source>
        <strain evidence="8 9">BT6-1-3</strain>
    </source>
</reference>
<keyword evidence="4" id="KW-0802">TPR repeat</keyword>
<dbReference type="InterPro" id="IPR011990">
    <property type="entry name" value="TPR-like_helical_dom_sf"/>
</dbReference>
<proteinExistence type="inferred from homology"/>
<gene>
    <name evidence="8" type="ORF">OK344_02460</name>
</gene>
<comment type="caution">
    <text evidence="8">The sequence shown here is derived from an EMBL/GenBank/DDBJ whole genome shotgun (WGS) entry which is preliminary data.</text>
</comment>
<dbReference type="SMART" id="SM00028">
    <property type="entry name" value="TPR"/>
    <property type="match status" value="5"/>
</dbReference>
<dbReference type="PANTHER" id="PTHR46630:SF1">
    <property type="entry name" value="TETRATRICOPEPTIDE REPEAT PROTEIN 29"/>
    <property type="match status" value="1"/>
</dbReference>
<dbReference type="EMBL" id="JAPCHZ010000001">
    <property type="protein sequence ID" value="MCW4451068.1"/>
    <property type="molecule type" value="Genomic_DNA"/>
</dbReference>
<comment type="similarity">
    <text evidence="5">Belongs to the Rap family.</text>
</comment>
<keyword evidence="2" id="KW-0963">Cytoplasm</keyword>
<keyword evidence="6" id="KW-0175">Coiled coil</keyword>
<dbReference type="Proteomes" id="UP001209107">
    <property type="component" value="Unassembled WGS sequence"/>
</dbReference>
<organism evidence="8 9">
    <name type="scientific">Kaistella yananensis</name>
    <dbReference type="NCBI Taxonomy" id="2989820"/>
    <lineage>
        <taxon>Bacteria</taxon>
        <taxon>Pseudomonadati</taxon>
        <taxon>Bacteroidota</taxon>
        <taxon>Flavobacteriia</taxon>
        <taxon>Flavobacteriales</taxon>
        <taxon>Weeksellaceae</taxon>
        <taxon>Chryseobacterium group</taxon>
        <taxon>Kaistella</taxon>
    </lineage>
</organism>
<keyword evidence="3" id="KW-0677">Repeat</keyword>
<evidence type="ECO:0000256" key="5">
    <source>
        <dbReference type="ARBA" id="ARBA00038253"/>
    </source>
</evidence>
<keyword evidence="7" id="KW-1133">Transmembrane helix</keyword>
<evidence type="ECO:0000256" key="7">
    <source>
        <dbReference type="SAM" id="Phobius"/>
    </source>
</evidence>
<evidence type="ECO:0000256" key="2">
    <source>
        <dbReference type="ARBA" id="ARBA00022490"/>
    </source>
</evidence>
<keyword evidence="7" id="KW-0812">Transmembrane</keyword>
<evidence type="ECO:0000256" key="4">
    <source>
        <dbReference type="ARBA" id="ARBA00022803"/>
    </source>
</evidence>
<dbReference type="SUPFAM" id="SSF48452">
    <property type="entry name" value="TPR-like"/>
    <property type="match status" value="1"/>
</dbReference>
<dbReference type="Pfam" id="PF13424">
    <property type="entry name" value="TPR_12"/>
    <property type="match status" value="1"/>
</dbReference>
<keyword evidence="7" id="KW-0472">Membrane</keyword>
<comment type="subcellular location">
    <subcellularLocation>
        <location evidence="1">Cytoplasm</location>
    </subcellularLocation>
</comment>
<dbReference type="SUPFAM" id="SSF46894">
    <property type="entry name" value="C-terminal effector domain of the bipartite response regulators"/>
    <property type="match status" value="1"/>
</dbReference>
<accession>A0ABT3JJW8</accession>
<evidence type="ECO:0000313" key="9">
    <source>
        <dbReference type="Proteomes" id="UP001209107"/>
    </source>
</evidence>
<dbReference type="RefSeq" id="WP_265143284.1">
    <property type="nucleotide sequence ID" value="NZ_JAPCHZ010000001.1"/>
</dbReference>
<dbReference type="InterPro" id="IPR016032">
    <property type="entry name" value="Sig_transdc_resp-reg_C-effctor"/>
</dbReference>
<evidence type="ECO:0000256" key="6">
    <source>
        <dbReference type="SAM" id="Coils"/>
    </source>
</evidence>
<evidence type="ECO:0000313" key="8">
    <source>
        <dbReference type="EMBL" id="MCW4451068.1"/>
    </source>
</evidence>